<sequence>MLPSGIHGLALALFAVFPLAEGRAARSRRSSDPALIRRDTVDVWPDALWQTPEGDPDKPGIVHTELRSKDYHVDIPSGYIRCGQSWQTAAYDDVPMMLRSWPVPTDPEFGQKFMYLQPNSCTRTACYGTSGVYLCNSLNHTLMLETAFNATWAMKAVKYLQSPPAGTLRIQTTYGCCDDVEKNPGKAGFSSEWRSTGPNGVPGWLSIIGYANCNDDRISPWPGGGPGKWDGKGRPYNGRCHQLQPGNFPNTEHDVANDTGYRFPSMPGGVHTSELTGPQDWWN</sequence>
<reference evidence="2" key="1">
    <citation type="submission" date="2010-05" db="EMBL/GenBank/DDBJ databases">
        <title>The Genome Sequence of Magnaporthe poae strain ATCC 64411.</title>
        <authorList>
            <consortium name="The Broad Institute Genome Sequencing Platform"/>
            <consortium name="Broad Institute Genome Sequencing Center for Infectious Disease"/>
            <person name="Ma L.-J."/>
            <person name="Dead R."/>
            <person name="Young S."/>
            <person name="Zeng Q."/>
            <person name="Koehrsen M."/>
            <person name="Alvarado L."/>
            <person name="Berlin A."/>
            <person name="Chapman S.B."/>
            <person name="Chen Z."/>
            <person name="Freedman E."/>
            <person name="Gellesch M."/>
            <person name="Goldberg J."/>
            <person name="Griggs A."/>
            <person name="Gujja S."/>
            <person name="Heilman E.R."/>
            <person name="Heiman D."/>
            <person name="Hepburn T."/>
            <person name="Howarth C."/>
            <person name="Jen D."/>
            <person name="Larson L."/>
            <person name="Mehta T."/>
            <person name="Neiman D."/>
            <person name="Pearson M."/>
            <person name="Roberts A."/>
            <person name="Saif S."/>
            <person name="Shea T."/>
            <person name="Shenoy N."/>
            <person name="Sisk P."/>
            <person name="Stolte C."/>
            <person name="Sykes S."/>
            <person name="Walk T."/>
            <person name="White J."/>
            <person name="Yandava C."/>
            <person name="Haas B."/>
            <person name="Nusbaum C."/>
            <person name="Birren B."/>
        </authorList>
    </citation>
    <scope>NUCLEOTIDE SEQUENCE</scope>
    <source>
        <strain evidence="2">ATCC 64411</strain>
    </source>
</reference>
<protein>
    <submittedName>
        <fullName evidence="2 3">Uncharacterized protein</fullName>
    </submittedName>
</protein>
<feature type="signal peptide" evidence="1">
    <location>
        <begin position="1"/>
        <end position="22"/>
    </location>
</feature>
<dbReference type="EnsemblFungi" id="MAPG_04319T0">
    <property type="protein sequence ID" value="MAPG_04319T0"/>
    <property type="gene ID" value="MAPG_04319"/>
</dbReference>
<name>A0A0C4DWE3_MAGP6</name>
<reference evidence="2" key="3">
    <citation type="submission" date="2011-03" db="EMBL/GenBank/DDBJ databases">
        <title>Annotation of Magnaporthe poae ATCC 64411.</title>
        <authorList>
            <person name="Ma L.-J."/>
            <person name="Dead R."/>
            <person name="Young S.K."/>
            <person name="Zeng Q."/>
            <person name="Gargeya S."/>
            <person name="Fitzgerald M."/>
            <person name="Haas B."/>
            <person name="Abouelleil A."/>
            <person name="Alvarado L."/>
            <person name="Arachchi H.M."/>
            <person name="Berlin A."/>
            <person name="Brown A."/>
            <person name="Chapman S.B."/>
            <person name="Chen Z."/>
            <person name="Dunbar C."/>
            <person name="Freedman E."/>
            <person name="Gearin G."/>
            <person name="Gellesch M."/>
            <person name="Goldberg J."/>
            <person name="Griggs A."/>
            <person name="Gujja S."/>
            <person name="Heiman D."/>
            <person name="Howarth C."/>
            <person name="Larson L."/>
            <person name="Lui A."/>
            <person name="MacDonald P.J.P."/>
            <person name="Mehta T."/>
            <person name="Montmayeur A."/>
            <person name="Murphy C."/>
            <person name="Neiman D."/>
            <person name="Pearson M."/>
            <person name="Priest M."/>
            <person name="Roberts A."/>
            <person name="Saif S."/>
            <person name="Shea T."/>
            <person name="Shenoy N."/>
            <person name="Sisk P."/>
            <person name="Stolte C."/>
            <person name="Sykes S."/>
            <person name="Yandava C."/>
            <person name="Wortman J."/>
            <person name="Nusbaum C."/>
            <person name="Birren B."/>
        </authorList>
    </citation>
    <scope>NUCLEOTIDE SEQUENCE</scope>
    <source>
        <strain evidence="2">ATCC 64411</strain>
    </source>
</reference>
<reference evidence="3" key="4">
    <citation type="journal article" date="2015" name="G3 (Bethesda)">
        <title>Genome sequences of three phytopathogenic species of the Magnaporthaceae family of fungi.</title>
        <authorList>
            <person name="Okagaki L.H."/>
            <person name="Nunes C.C."/>
            <person name="Sailsbery J."/>
            <person name="Clay B."/>
            <person name="Brown D."/>
            <person name="John T."/>
            <person name="Oh Y."/>
            <person name="Young N."/>
            <person name="Fitzgerald M."/>
            <person name="Haas B.J."/>
            <person name="Zeng Q."/>
            <person name="Young S."/>
            <person name="Adiconis X."/>
            <person name="Fan L."/>
            <person name="Levin J.Z."/>
            <person name="Mitchell T.K."/>
            <person name="Okubara P.A."/>
            <person name="Farman M.L."/>
            <person name="Kohn L.M."/>
            <person name="Birren B."/>
            <person name="Ma L.-J."/>
            <person name="Dean R.A."/>
        </authorList>
    </citation>
    <scope>NUCLEOTIDE SEQUENCE</scope>
    <source>
        <strain evidence="3">ATCC 64411 / 73-15</strain>
    </source>
</reference>
<evidence type="ECO:0000313" key="3">
    <source>
        <dbReference type="EnsemblFungi" id="MAPG_04319T0"/>
    </source>
</evidence>
<keyword evidence="1" id="KW-0732">Signal</keyword>
<gene>
    <name evidence="2" type="ORF">MAPG_04319</name>
</gene>
<organism evidence="3 4">
    <name type="scientific">Magnaporthiopsis poae (strain ATCC 64411 / 73-15)</name>
    <name type="common">Kentucky bluegrass fungus</name>
    <name type="synonym">Magnaporthe poae</name>
    <dbReference type="NCBI Taxonomy" id="644358"/>
    <lineage>
        <taxon>Eukaryota</taxon>
        <taxon>Fungi</taxon>
        <taxon>Dikarya</taxon>
        <taxon>Ascomycota</taxon>
        <taxon>Pezizomycotina</taxon>
        <taxon>Sordariomycetes</taxon>
        <taxon>Sordariomycetidae</taxon>
        <taxon>Magnaporthales</taxon>
        <taxon>Magnaporthaceae</taxon>
        <taxon>Magnaporthiopsis</taxon>
    </lineage>
</organism>
<dbReference type="Proteomes" id="UP000011715">
    <property type="component" value="Unassembled WGS sequence"/>
</dbReference>
<feature type="chain" id="PRO_5009385379" evidence="1">
    <location>
        <begin position="23"/>
        <end position="283"/>
    </location>
</feature>
<evidence type="ECO:0000313" key="4">
    <source>
        <dbReference type="Proteomes" id="UP000011715"/>
    </source>
</evidence>
<dbReference type="eggNOG" id="ENOG502RN05">
    <property type="taxonomic scope" value="Eukaryota"/>
</dbReference>
<reference evidence="4" key="2">
    <citation type="submission" date="2010-05" db="EMBL/GenBank/DDBJ databases">
        <title>The genome sequence of Magnaporthe poae strain ATCC 64411.</title>
        <authorList>
            <person name="Ma L.-J."/>
            <person name="Dead R."/>
            <person name="Young S."/>
            <person name="Zeng Q."/>
            <person name="Koehrsen M."/>
            <person name="Alvarado L."/>
            <person name="Berlin A."/>
            <person name="Chapman S.B."/>
            <person name="Chen Z."/>
            <person name="Freedman E."/>
            <person name="Gellesch M."/>
            <person name="Goldberg J."/>
            <person name="Griggs A."/>
            <person name="Gujja S."/>
            <person name="Heilman E.R."/>
            <person name="Heiman D."/>
            <person name="Hepburn T."/>
            <person name="Howarth C."/>
            <person name="Jen D."/>
            <person name="Larson L."/>
            <person name="Mehta T."/>
            <person name="Neiman D."/>
            <person name="Pearson M."/>
            <person name="Roberts A."/>
            <person name="Saif S."/>
            <person name="Shea T."/>
            <person name="Shenoy N."/>
            <person name="Sisk P."/>
            <person name="Stolte C."/>
            <person name="Sykes S."/>
            <person name="Walk T."/>
            <person name="White J."/>
            <person name="Yandava C."/>
            <person name="Haas B."/>
            <person name="Nusbaum C."/>
            <person name="Birren B."/>
        </authorList>
    </citation>
    <scope>NUCLEOTIDE SEQUENCE [LARGE SCALE GENOMIC DNA]</scope>
    <source>
        <strain evidence="4">ATCC 64411 / 73-15</strain>
    </source>
</reference>
<dbReference type="OrthoDB" id="10408368at2759"/>
<evidence type="ECO:0000256" key="1">
    <source>
        <dbReference type="SAM" id="SignalP"/>
    </source>
</evidence>
<dbReference type="EMBL" id="ADBL01001020">
    <property type="status" value="NOT_ANNOTATED_CDS"/>
    <property type="molecule type" value="Genomic_DNA"/>
</dbReference>
<proteinExistence type="predicted"/>
<dbReference type="AlphaFoldDB" id="A0A0C4DWE3"/>
<reference evidence="3" key="5">
    <citation type="submission" date="2015-06" db="UniProtKB">
        <authorList>
            <consortium name="EnsemblFungi"/>
        </authorList>
    </citation>
    <scope>IDENTIFICATION</scope>
    <source>
        <strain evidence="3">ATCC 64411</strain>
    </source>
</reference>
<dbReference type="EMBL" id="GL876968">
    <property type="protein sequence ID" value="KLU85291.1"/>
    <property type="molecule type" value="Genomic_DNA"/>
</dbReference>
<dbReference type="VEuPathDB" id="FungiDB:MAPG_04319"/>
<keyword evidence="4" id="KW-1185">Reference proteome</keyword>
<evidence type="ECO:0000313" key="2">
    <source>
        <dbReference type="EMBL" id="KLU85291.1"/>
    </source>
</evidence>
<accession>A0A0C4DWE3</accession>